<dbReference type="EMBL" id="VSRR010046312">
    <property type="protein sequence ID" value="MPC77629.1"/>
    <property type="molecule type" value="Genomic_DNA"/>
</dbReference>
<dbReference type="AlphaFoldDB" id="A0A5B7I6W2"/>
<reference evidence="1 2" key="1">
    <citation type="submission" date="2019-05" db="EMBL/GenBank/DDBJ databases">
        <title>Another draft genome of Portunus trituberculatus and its Hox gene families provides insights of decapod evolution.</title>
        <authorList>
            <person name="Jeong J.-H."/>
            <person name="Song I."/>
            <person name="Kim S."/>
            <person name="Choi T."/>
            <person name="Kim D."/>
            <person name="Ryu S."/>
            <person name="Kim W."/>
        </authorList>
    </citation>
    <scope>NUCLEOTIDE SEQUENCE [LARGE SCALE GENOMIC DNA]</scope>
    <source>
        <tissue evidence="1">Muscle</tissue>
    </source>
</reference>
<comment type="caution">
    <text evidence="1">The sequence shown here is derived from an EMBL/GenBank/DDBJ whole genome shotgun (WGS) entry which is preliminary data.</text>
</comment>
<accession>A0A5B7I6W2</accession>
<protein>
    <submittedName>
        <fullName evidence="1">Uncharacterized protein</fullName>
    </submittedName>
</protein>
<organism evidence="1 2">
    <name type="scientific">Portunus trituberculatus</name>
    <name type="common">Swimming crab</name>
    <name type="synonym">Neptunus trituberculatus</name>
    <dbReference type="NCBI Taxonomy" id="210409"/>
    <lineage>
        <taxon>Eukaryota</taxon>
        <taxon>Metazoa</taxon>
        <taxon>Ecdysozoa</taxon>
        <taxon>Arthropoda</taxon>
        <taxon>Crustacea</taxon>
        <taxon>Multicrustacea</taxon>
        <taxon>Malacostraca</taxon>
        <taxon>Eumalacostraca</taxon>
        <taxon>Eucarida</taxon>
        <taxon>Decapoda</taxon>
        <taxon>Pleocyemata</taxon>
        <taxon>Brachyura</taxon>
        <taxon>Eubrachyura</taxon>
        <taxon>Portunoidea</taxon>
        <taxon>Portunidae</taxon>
        <taxon>Portuninae</taxon>
        <taxon>Portunus</taxon>
    </lineage>
</organism>
<keyword evidence="2" id="KW-1185">Reference proteome</keyword>
<evidence type="ECO:0000313" key="1">
    <source>
        <dbReference type="EMBL" id="MPC77629.1"/>
    </source>
</evidence>
<dbReference type="OrthoDB" id="6366643at2759"/>
<dbReference type="Proteomes" id="UP000324222">
    <property type="component" value="Unassembled WGS sequence"/>
</dbReference>
<sequence length="188" mass="21579">MCDLFPFFFQLFFEADYNVATFKMEESIWEANATQAKASRLLTEARQVRRTVKCAVVVVTSDNPAFIDTFATFSLKYRLLGGSSKLIIFTRLEFQLVNQLIASRWTLSMMNTMVLNQEQNNPISFHGAVVNVTALPYTPHWLEEIEQDENFSTVKRYSGTDFFLLSSIASTLNFKINVIPTSSWDEVR</sequence>
<gene>
    <name evidence="1" type="ORF">E2C01_072087</name>
</gene>
<proteinExistence type="predicted"/>
<evidence type="ECO:0000313" key="2">
    <source>
        <dbReference type="Proteomes" id="UP000324222"/>
    </source>
</evidence>
<name>A0A5B7I6W2_PORTR</name>